<evidence type="ECO:0000313" key="2">
    <source>
        <dbReference type="EMBL" id="CDF36529.1"/>
    </source>
</evidence>
<feature type="region of interest" description="Disordered" evidence="1">
    <location>
        <begin position="43"/>
        <end position="142"/>
    </location>
</feature>
<organism evidence="2 3">
    <name type="scientific">Chondrus crispus</name>
    <name type="common">Carrageen Irish moss</name>
    <name type="synonym">Polymorpha crispa</name>
    <dbReference type="NCBI Taxonomy" id="2769"/>
    <lineage>
        <taxon>Eukaryota</taxon>
        <taxon>Rhodophyta</taxon>
        <taxon>Florideophyceae</taxon>
        <taxon>Rhodymeniophycidae</taxon>
        <taxon>Gigartinales</taxon>
        <taxon>Gigartinaceae</taxon>
        <taxon>Chondrus</taxon>
    </lineage>
</organism>
<evidence type="ECO:0000256" key="1">
    <source>
        <dbReference type="SAM" id="MobiDB-lite"/>
    </source>
</evidence>
<dbReference type="KEGG" id="ccp:CHC_T00004872001"/>
<sequence length="165" mass="17314">MKQKGRFCRRNDSPTCYNLTPPRRATPATSCALPSIEPASAHLSTAATATSANAPSVPSCRPISNASSSNPRAPLPCESDARRTISAHTSRTPLIKPISAPRKASSASWIRSTFTSNSSPTLPPSCRIATASDTARDPSVPASRASACSIDCKRACKKLCARSNT</sequence>
<name>R7QEP3_CHOCR</name>
<proteinExistence type="predicted"/>
<feature type="compositionally biased region" description="Polar residues" evidence="1">
    <location>
        <begin position="62"/>
        <end position="71"/>
    </location>
</feature>
<evidence type="ECO:0000313" key="3">
    <source>
        <dbReference type="Proteomes" id="UP000012073"/>
    </source>
</evidence>
<dbReference type="AlphaFoldDB" id="R7QEP3"/>
<dbReference type="GeneID" id="17324065"/>
<feature type="compositionally biased region" description="Low complexity" evidence="1">
    <location>
        <begin position="43"/>
        <end position="59"/>
    </location>
</feature>
<feature type="compositionally biased region" description="Polar residues" evidence="1">
    <location>
        <begin position="105"/>
        <end position="120"/>
    </location>
</feature>
<dbReference type="Gramene" id="CDF36529">
    <property type="protein sequence ID" value="CDF36529"/>
    <property type="gene ID" value="CHC_T00004872001"/>
</dbReference>
<feature type="region of interest" description="Disordered" evidence="1">
    <location>
        <begin position="1"/>
        <end position="30"/>
    </location>
</feature>
<dbReference type="Proteomes" id="UP000012073">
    <property type="component" value="Unassembled WGS sequence"/>
</dbReference>
<gene>
    <name evidence="2" type="ORF">CHC_T00004872001</name>
</gene>
<protein>
    <submittedName>
        <fullName evidence="2">Uncharacterized protein</fullName>
    </submittedName>
</protein>
<dbReference type="EMBL" id="HG001783">
    <property type="protein sequence ID" value="CDF36529.1"/>
    <property type="molecule type" value="Genomic_DNA"/>
</dbReference>
<accession>R7QEP3</accession>
<dbReference type="RefSeq" id="XP_005716348.1">
    <property type="nucleotide sequence ID" value="XM_005716291.1"/>
</dbReference>
<reference evidence="3" key="1">
    <citation type="journal article" date="2013" name="Proc. Natl. Acad. Sci. U.S.A.">
        <title>Genome structure and metabolic features in the red seaweed Chondrus crispus shed light on evolution of the Archaeplastida.</title>
        <authorList>
            <person name="Collen J."/>
            <person name="Porcel B."/>
            <person name="Carre W."/>
            <person name="Ball S.G."/>
            <person name="Chaparro C."/>
            <person name="Tonon T."/>
            <person name="Barbeyron T."/>
            <person name="Michel G."/>
            <person name="Noel B."/>
            <person name="Valentin K."/>
            <person name="Elias M."/>
            <person name="Artiguenave F."/>
            <person name="Arun A."/>
            <person name="Aury J.M."/>
            <person name="Barbosa-Neto J.F."/>
            <person name="Bothwell J.H."/>
            <person name="Bouget F.Y."/>
            <person name="Brillet L."/>
            <person name="Cabello-Hurtado F."/>
            <person name="Capella-Gutierrez S."/>
            <person name="Charrier B."/>
            <person name="Cladiere L."/>
            <person name="Cock J.M."/>
            <person name="Coelho S.M."/>
            <person name="Colleoni C."/>
            <person name="Czjzek M."/>
            <person name="Da Silva C."/>
            <person name="Delage L."/>
            <person name="Denoeud F."/>
            <person name="Deschamps P."/>
            <person name="Dittami S.M."/>
            <person name="Gabaldon T."/>
            <person name="Gachon C.M."/>
            <person name="Groisillier A."/>
            <person name="Herve C."/>
            <person name="Jabbari K."/>
            <person name="Katinka M."/>
            <person name="Kloareg B."/>
            <person name="Kowalczyk N."/>
            <person name="Labadie K."/>
            <person name="Leblanc C."/>
            <person name="Lopez P.J."/>
            <person name="McLachlan D.H."/>
            <person name="Meslet-Cladiere L."/>
            <person name="Moustafa A."/>
            <person name="Nehr Z."/>
            <person name="Nyvall Collen P."/>
            <person name="Panaud O."/>
            <person name="Partensky F."/>
            <person name="Poulain J."/>
            <person name="Rensing S.A."/>
            <person name="Rousvoal S."/>
            <person name="Samson G."/>
            <person name="Symeonidi A."/>
            <person name="Weissenbach J."/>
            <person name="Zambounis A."/>
            <person name="Wincker P."/>
            <person name="Boyen C."/>
        </authorList>
    </citation>
    <scope>NUCLEOTIDE SEQUENCE [LARGE SCALE GENOMIC DNA]</scope>
    <source>
        <strain evidence="3">cv. Stackhouse</strain>
    </source>
</reference>
<keyword evidence="3" id="KW-1185">Reference proteome</keyword>